<evidence type="ECO:0000313" key="3">
    <source>
        <dbReference type="Proteomes" id="UP000754750"/>
    </source>
</evidence>
<dbReference type="AlphaFoldDB" id="A0A928Q1S1"/>
<proteinExistence type="predicted"/>
<sequence length="88" mass="10117">MLGRTNMKKQKSSKSLQTFGSGKMSEQEHREKGIEAEEKNFCAIYNSFLSCISFPLYLYGCPMLPQACSFDHKQKKEEADKLSQKKNE</sequence>
<feature type="region of interest" description="Disordered" evidence="1">
    <location>
        <begin position="1"/>
        <end position="32"/>
    </location>
</feature>
<name>A0A928Q1S1_9FIRM</name>
<protein>
    <submittedName>
        <fullName evidence="2">Uncharacterized protein</fullName>
    </submittedName>
</protein>
<dbReference type="Proteomes" id="UP000754750">
    <property type="component" value="Unassembled WGS sequence"/>
</dbReference>
<gene>
    <name evidence="2" type="ORF">E7512_01055</name>
</gene>
<evidence type="ECO:0000313" key="2">
    <source>
        <dbReference type="EMBL" id="MBE6832168.1"/>
    </source>
</evidence>
<evidence type="ECO:0000256" key="1">
    <source>
        <dbReference type="SAM" id="MobiDB-lite"/>
    </source>
</evidence>
<accession>A0A928Q1S1</accession>
<reference evidence="2" key="1">
    <citation type="submission" date="2019-04" db="EMBL/GenBank/DDBJ databases">
        <title>Evolution of Biomass-Degrading Anaerobic Consortia Revealed by Metagenomics.</title>
        <authorList>
            <person name="Peng X."/>
        </authorList>
    </citation>
    <scope>NUCLEOTIDE SEQUENCE</scope>
    <source>
        <strain evidence="2">SIG551</strain>
    </source>
</reference>
<feature type="compositionally biased region" description="Basic residues" evidence="1">
    <location>
        <begin position="1"/>
        <end position="12"/>
    </location>
</feature>
<comment type="caution">
    <text evidence="2">The sequence shown here is derived from an EMBL/GenBank/DDBJ whole genome shotgun (WGS) entry which is preliminary data.</text>
</comment>
<organism evidence="2 3">
    <name type="scientific">Faecalispora sporosphaeroides</name>
    <dbReference type="NCBI Taxonomy" id="1549"/>
    <lineage>
        <taxon>Bacteria</taxon>
        <taxon>Bacillati</taxon>
        <taxon>Bacillota</taxon>
        <taxon>Clostridia</taxon>
        <taxon>Eubacteriales</taxon>
        <taxon>Oscillospiraceae</taxon>
        <taxon>Faecalispora</taxon>
    </lineage>
</organism>
<dbReference type="EMBL" id="SVNY01000001">
    <property type="protein sequence ID" value="MBE6832168.1"/>
    <property type="molecule type" value="Genomic_DNA"/>
</dbReference>